<dbReference type="Pfam" id="PF00225">
    <property type="entry name" value="Kinesin"/>
    <property type="match status" value="1"/>
</dbReference>
<dbReference type="GO" id="GO:0003777">
    <property type="term" value="F:microtubule motor activity"/>
    <property type="evidence" value="ECO:0007669"/>
    <property type="project" value="InterPro"/>
</dbReference>
<dbReference type="SUPFAM" id="SSF51735">
    <property type="entry name" value="NAD(P)-binding Rossmann-fold domains"/>
    <property type="match status" value="1"/>
</dbReference>
<feature type="coiled-coil region" evidence="12">
    <location>
        <begin position="2869"/>
        <end position="2910"/>
    </location>
</feature>
<dbReference type="GO" id="GO:0008608">
    <property type="term" value="P:attachment of spindle microtubules to kinetochore"/>
    <property type="evidence" value="ECO:0007669"/>
    <property type="project" value="UniProtKB-ARBA"/>
</dbReference>
<keyword evidence="2" id="KW-0963">Cytoplasm</keyword>
<keyword evidence="16" id="KW-1185">Reference proteome</keyword>
<dbReference type="GO" id="GO:0008017">
    <property type="term" value="F:microtubule binding"/>
    <property type="evidence" value="ECO:0007669"/>
    <property type="project" value="InterPro"/>
</dbReference>
<feature type="compositionally biased region" description="Polar residues" evidence="13">
    <location>
        <begin position="1840"/>
        <end position="1850"/>
    </location>
</feature>
<dbReference type="Gene3D" id="3.40.50.720">
    <property type="entry name" value="NAD(P)-binding Rossmann-like Domain"/>
    <property type="match status" value="1"/>
</dbReference>
<dbReference type="GO" id="GO:0007018">
    <property type="term" value="P:microtubule-based movement"/>
    <property type="evidence" value="ECO:0007669"/>
    <property type="project" value="InterPro"/>
</dbReference>
<protein>
    <recommendedName>
        <fullName evidence="9">Centromere-associated protein E</fullName>
    </recommendedName>
    <alternativeName>
        <fullName evidence="10">Centromere protein E</fullName>
    </alternativeName>
</protein>
<dbReference type="InterPro" id="IPR019821">
    <property type="entry name" value="Kinesin_motor_CS"/>
</dbReference>
<reference evidence="15" key="1">
    <citation type="journal article" date="2021" name="Evol. Appl.">
        <title>The genome of the Pyrenean desman and the effects of bottlenecks and inbreeding on the genomic landscape of an endangered species.</title>
        <authorList>
            <person name="Escoda L."/>
            <person name="Castresana J."/>
        </authorList>
    </citation>
    <scope>NUCLEOTIDE SEQUENCE</scope>
    <source>
        <strain evidence="15">IBE-C5619</strain>
    </source>
</reference>
<dbReference type="GO" id="GO:0016491">
    <property type="term" value="F:oxidoreductase activity"/>
    <property type="evidence" value="ECO:0007669"/>
    <property type="project" value="UniProtKB-KW"/>
</dbReference>
<dbReference type="PROSITE" id="PS50067">
    <property type="entry name" value="KINESIN_MOTOR_2"/>
    <property type="match status" value="1"/>
</dbReference>
<comment type="similarity">
    <text evidence="11">Belongs to the TRAFAC class myosin-kinesin ATPase superfamily. Kinesin family.</text>
</comment>
<dbReference type="PANTHER" id="PTHR47968:SF75">
    <property type="entry name" value="CENTROMERE-ASSOCIATED PROTEIN E"/>
    <property type="match status" value="1"/>
</dbReference>
<dbReference type="InterPro" id="IPR001752">
    <property type="entry name" value="Kinesin_motor_dom"/>
</dbReference>
<name>A0A8J6ADC3_GALPY</name>
<gene>
    <name evidence="15" type="ORF">J0S82_008794</name>
</gene>
<feature type="region of interest" description="Disordered" evidence="13">
    <location>
        <begin position="1226"/>
        <end position="1256"/>
    </location>
</feature>
<feature type="coiled-coil region" evidence="12">
    <location>
        <begin position="540"/>
        <end position="567"/>
    </location>
</feature>
<feature type="compositionally biased region" description="Pro residues" evidence="13">
    <location>
        <begin position="3420"/>
        <end position="3432"/>
    </location>
</feature>
<feature type="region of interest" description="Disordered" evidence="13">
    <location>
        <begin position="3711"/>
        <end position="3730"/>
    </location>
</feature>
<evidence type="ECO:0000259" key="14">
    <source>
        <dbReference type="PROSITE" id="PS50067"/>
    </source>
</evidence>
<feature type="compositionally biased region" description="Basic residues" evidence="13">
    <location>
        <begin position="80"/>
        <end position="93"/>
    </location>
</feature>
<evidence type="ECO:0000256" key="8">
    <source>
        <dbReference type="ARBA" id="ARBA00023212"/>
    </source>
</evidence>
<dbReference type="InterPro" id="IPR020904">
    <property type="entry name" value="Sc_DH/Rdtase_CS"/>
</dbReference>
<feature type="coiled-coil region" evidence="12">
    <location>
        <begin position="930"/>
        <end position="964"/>
    </location>
</feature>
<feature type="compositionally biased region" description="Basic residues" evidence="13">
    <location>
        <begin position="3241"/>
        <end position="3250"/>
    </location>
</feature>
<evidence type="ECO:0000256" key="7">
    <source>
        <dbReference type="ARBA" id="ARBA00023175"/>
    </source>
</evidence>
<evidence type="ECO:0000256" key="9">
    <source>
        <dbReference type="ARBA" id="ARBA00070169"/>
    </source>
</evidence>
<dbReference type="Pfam" id="PF13561">
    <property type="entry name" value="adh_short_C2"/>
    <property type="match status" value="1"/>
</dbReference>
<evidence type="ECO:0000256" key="11">
    <source>
        <dbReference type="PROSITE-ProRule" id="PRU00283"/>
    </source>
</evidence>
<dbReference type="Proteomes" id="UP000700334">
    <property type="component" value="Unassembled WGS sequence"/>
</dbReference>
<feature type="region of interest" description="Disordered" evidence="13">
    <location>
        <begin position="1830"/>
        <end position="1880"/>
    </location>
</feature>
<feature type="region of interest" description="Disordered" evidence="13">
    <location>
        <begin position="3336"/>
        <end position="3443"/>
    </location>
</feature>
<feature type="compositionally biased region" description="Basic and acidic residues" evidence="13">
    <location>
        <begin position="1521"/>
        <end position="1552"/>
    </location>
</feature>
<proteinExistence type="inferred from homology"/>
<dbReference type="GO" id="GO:0043515">
    <property type="term" value="F:kinetochore binding"/>
    <property type="evidence" value="ECO:0007669"/>
    <property type="project" value="UniProtKB-ARBA"/>
</dbReference>
<dbReference type="SMART" id="SM00129">
    <property type="entry name" value="KISc"/>
    <property type="match status" value="1"/>
</dbReference>
<evidence type="ECO:0000256" key="6">
    <source>
        <dbReference type="ARBA" id="ARBA00023054"/>
    </source>
</evidence>
<feature type="region of interest" description="Disordered" evidence="13">
    <location>
        <begin position="3649"/>
        <end position="3692"/>
    </location>
</feature>
<feature type="coiled-coil region" evidence="12">
    <location>
        <begin position="1283"/>
        <end position="1317"/>
    </location>
</feature>
<dbReference type="CDD" id="cd01374">
    <property type="entry name" value="KISc_CENP_E"/>
    <property type="match status" value="1"/>
</dbReference>
<feature type="binding site" evidence="11">
    <location>
        <begin position="288"/>
        <end position="295"/>
    </location>
    <ligand>
        <name>ATP</name>
        <dbReference type="ChEBI" id="CHEBI:30616"/>
    </ligand>
</feature>
<dbReference type="GO" id="GO:0005524">
    <property type="term" value="F:ATP binding"/>
    <property type="evidence" value="ECO:0007669"/>
    <property type="project" value="UniProtKB-UniRule"/>
</dbReference>
<feature type="region of interest" description="Disordered" evidence="13">
    <location>
        <begin position="3507"/>
        <end position="3539"/>
    </location>
</feature>
<comment type="caution">
    <text evidence="15">The sequence shown here is derived from an EMBL/GenBank/DDBJ whole genome shotgun (WGS) entry which is preliminary data.</text>
</comment>
<keyword evidence="5" id="KW-0560">Oxidoreductase</keyword>
<dbReference type="Gene3D" id="3.40.850.10">
    <property type="entry name" value="Kinesin motor domain"/>
    <property type="match status" value="1"/>
</dbReference>
<feature type="region of interest" description="Disordered" evidence="13">
    <location>
        <begin position="3118"/>
        <end position="3143"/>
    </location>
</feature>
<dbReference type="GO" id="GO:0005874">
    <property type="term" value="C:microtubule"/>
    <property type="evidence" value="ECO:0007669"/>
    <property type="project" value="TreeGrafter"/>
</dbReference>
<feature type="compositionally biased region" description="Low complexity" evidence="13">
    <location>
        <begin position="3302"/>
        <end position="3313"/>
    </location>
</feature>
<dbReference type="FunFam" id="3.40.850.10:FF:000026">
    <property type="entry name" value="Centromere-associated protein E"/>
    <property type="match status" value="1"/>
</dbReference>
<feature type="region of interest" description="Disordered" evidence="13">
    <location>
        <begin position="2923"/>
        <end position="2968"/>
    </location>
</feature>
<dbReference type="InterPro" id="IPR036961">
    <property type="entry name" value="Kinesin_motor_dom_sf"/>
</dbReference>
<feature type="non-terminal residue" evidence="15">
    <location>
        <position position="4339"/>
    </location>
</feature>
<feature type="coiled-coil region" evidence="12">
    <location>
        <begin position="1671"/>
        <end position="1736"/>
    </location>
</feature>
<dbReference type="SUPFAM" id="SSF52540">
    <property type="entry name" value="P-loop containing nucleoside triphosphate hydrolases"/>
    <property type="match status" value="1"/>
</dbReference>
<dbReference type="PROSITE" id="PS00061">
    <property type="entry name" value="ADH_SHORT"/>
    <property type="match status" value="1"/>
</dbReference>
<dbReference type="InterPro" id="IPR027417">
    <property type="entry name" value="P-loop_NTPase"/>
</dbReference>
<comment type="subcellular location">
    <subcellularLocation>
        <location evidence="1">Cytoplasm</location>
        <location evidence="1">Cytoskeleton</location>
    </subcellularLocation>
</comment>
<feature type="coiled-coil region" evidence="12">
    <location>
        <begin position="863"/>
        <end position="904"/>
    </location>
</feature>
<evidence type="ECO:0000256" key="1">
    <source>
        <dbReference type="ARBA" id="ARBA00004245"/>
    </source>
</evidence>
<feature type="compositionally biased region" description="Pro residues" evidence="13">
    <location>
        <begin position="124"/>
        <end position="143"/>
    </location>
</feature>
<feature type="compositionally biased region" description="Low complexity" evidence="13">
    <location>
        <begin position="53"/>
        <end position="69"/>
    </location>
</feature>
<keyword evidence="4 11" id="KW-0067">ATP-binding</keyword>
<dbReference type="GO" id="GO:0000278">
    <property type="term" value="P:mitotic cell cycle"/>
    <property type="evidence" value="ECO:0007669"/>
    <property type="project" value="TreeGrafter"/>
</dbReference>
<dbReference type="PRINTS" id="PR00380">
    <property type="entry name" value="KINESINHEAVY"/>
</dbReference>
<dbReference type="OrthoDB" id="21525at2759"/>
<keyword evidence="3 11" id="KW-0547">Nucleotide-binding</keyword>
<accession>A0A8J6ADC3</accession>
<dbReference type="GO" id="GO:0007051">
    <property type="term" value="P:spindle organization"/>
    <property type="evidence" value="ECO:0007669"/>
    <property type="project" value="UniProtKB-ARBA"/>
</dbReference>
<feature type="compositionally biased region" description="Polar residues" evidence="13">
    <location>
        <begin position="3656"/>
        <end position="3678"/>
    </location>
</feature>
<dbReference type="GO" id="GO:0140694">
    <property type="term" value="P:membraneless organelle assembly"/>
    <property type="evidence" value="ECO:0007669"/>
    <property type="project" value="UniProtKB-ARBA"/>
</dbReference>
<feature type="compositionally biased region" description="Basic residues" evidence="13">
    <location>
        <begin position="3202"/>
        <end position="3211"/>
    </location>
</feature>
<dbReference type="FunFam" id="3.40.50.720:FF:000084">
    <property type="entry name" value="Short-chain dehydrogenase reductase"/>
    <property type="match status" value="1"/>
</dbReference>
<evidence type="ECO:0000256" key="12">
    <source>
        <dbReference type="SAM" id="Coils"/>
    </source>
</evidence>
<feature type="region of interest" description="Disordered" evidence="13">
    <location>
        <begin position="53"/>
        <end position="162"/>
    </location>
</feature>
<keyword evidence="6 12" id="KW-0175">Coiled coil</keyword>
<feature type="coiled-coil region" evidence="12">
    <location>
        <begin position="1048"/>
        <end position="1173"/>
    </location>
</feature>
<feature type="compositionally biased region" description="Pro residues" evidence="13">
    <location>
        <begin position="3508"/>
        <end position="3527"/>
    </location>
</feature>
<feature type="coiled-coil region" evidence="12">
    <location>
        <begin position="1894"/>
        <end position="2349"/>
    </location>
</feature>
<keyword evidence="7 11" id="KW-0505">Motor protein</keyword>
<feature type="region of interest" description="Disordered" evidence="13">
    <location>
        <begin position="1499"/>
        <end position="1644"/>
    </location>
</feature>
<dbReference type="InterPro" id="IPR002347">
    <property type="entry name" value="SDR_fam"/>
</dbReference>
<organism evidence="15 16">
    <name type="scientific">Galemys pyrenaicus</name>
    <name type="common">Iberian desman</name>
    <name type="synonym">Pyrenean desman</name>
    <dbReference type="NCBI Taxonomy" id="202257"/>
    <lineage>
        <taxon>Eukaryota</taxon>
        <taxon>Metazoa</taxon>
        <taxon>Chordata</taxon>
        <taxon>Craniata</taxon>
        <taxon>Vertebrata</taxon>
        <taxon>Euteleostomi</taxon>
        <taxon>Mammalia</taxon>
        <taxon>Eutheria</taxon>
        <taxon>Laurasiatheria</taxon>
        <taxon>Eulipotyphla</taxon>
        <taxon>Talpidae</taxon>
        <taxon>Galemys</taxon>
    </lineage>
</organism>
<dbReference type="CDD" id="cd05368">
    <property type="entry name" value="DHRS6_like_SDR_c"/>
    <property type="match status" value="1"/>
</dbReference>
<dbReference type="GO" id="GO:0030071">
    <property type="term" value="P:regulation of mitotic metaphase/anaphase transition"/>
    <property type="evidence" value="ECO:0007669"/>
    <property type="project" value="UniProtKB-ARBA"/>
</dbReference>
<dbReference type="InterPro" id="IPR027640">
    <property type="entry name" value="Kinesin-like_fam"/>
</dbReference>
<feature type="compositionally biased region" description="Low complexity" evidence="13">
    <location>
        <begin position="3528"/>
        <end position="3539"/>
    </location>
</feature>
<dbReference type="PANTHER" id="PTHR47968">
    <property type="entry name" value="CENTROMERE PROTEIN E"/>
    <property type="match status" value="1"/>
</dbReference>
<dbReference type="PROSITE" id="PS00411">
    <property type="entry name" value="KINESIN_MOTOR_1"/>
    <property type="match status" value="1"/>
</dbReference>
<evidence type="ECO:0000256" key="5">
    <source>
        <dbReference type="ARBA" id="ARBA00023002"/>
    </source>
</evidence>
<feature type="compositionally biased region" description="Pro residues" evidence="13">
    <location>
        <begin position="103"/>
        <end position="114"/>
    </location>
</feature>
<feature type="coiled-coil region" evidence="12">
    <location>
        <begin position="695"/>
        <end position="806"/>
    </location>
</feature>
<feature type="compositionally biased region" description="Low complexity" evidence="13">
    <location>
        <begin position="3387"/>
        <end position="3402"/>
    </location>
</feature>
<feature type="region of interest" description="Disordered" evidence="13">
    <location>
        <begin position="3590"/>
        <end position="3624"/>
    </location>
</feature>
<evidence type="ECO:0000256" key="13">
    <source>
        <dbReference type="SAM" id="MobiDB-lite"/>
    </source>
</evidence>
<feature type="compositionally biased region" description="Basic and acidic residues" evidence="13">
    <location>
        <begin position="1226"/>
        <end position="1238"/>
    </location>
</feature>
<feature type="region of interest" description="Disordered" evidence="13">
    <location>
        <begin position="3302"/>
        <end position="3323"/>
    </location>
</feature>
<evidence type="ECO:0000256" key="2">
    <source>
        <dbReference type="ARBA" id="ARBA00022490"/>
    </source>
</evidence>
<feature type="domain" description="Kinesin motor" evidence="14">
    <location>
        <begin position="196"/>
        <end position="531"/>
    </location>
</feature>
<evidence type="ECO:0000256" key="4">
    <source>
        <dbReference type="ARBA" id="ARBA00022840"/>
    </source>
</evidence>
<keyword evidence="8" id="KW-0206">Cytoskeleton</keyword>
<evidence type="ECO:0000313" key="16">
    <source>
        <dbReference type="Proteomes" id="UP000700334"/>
    </source>
</evidence>
<feature type="region of interest" description="Disordered" evidence="13">
    <location>
        <begin position="3187"/>
        <end position="3285"/>
    </location>
</feature>
<sequence>RTSDLSTKEQLCGLLRLACGVRALAAGTRCAVRTSGSAGRRCMLIRGSHWSRPLSRPVARAPPSSPSLRAEPRPTAGSPRLRRRPRPALRPRHTPPATLLLPQTPPLAPPPGPPCSRAQTTGPRPRPAAWTPPPRPVDAPPAAHPSAPARGGTSRDVTTPRPIRRGVRKFKLRGWAPAEQSSWVGAGGGAMAEEGAVAVCVRVRPLNSRLALLNAVLYSFREEALGEESQVYWKTDNNAIYQVDGSKSFNFDRVFHSNETTKNVYEEIAVPIIDSAIQGYNGTIFAYGQTASGKTYTMMGSKEYLGVIPRAIHDIFQKIKKFPDREFLLRVSYMEIYNETITDLLCDTQKMKPLIIREDFNRNVYVSDLTEEVVYTSEMALKWITKGEKNRHYGITKMNQRSSRSHTIFRMILESREKGEPSNCDGSVKVSHLNLVDLAGSERAAQTGAEGVRLKEGCNINRSLFILGQVIKKLSDGQVGGFINYRDSKLTRILQNSLGGNAKTRIICTITPVSYDETLTTLQFASTAKYMKNTPYVNEVSSDEALLKRYRKEIMDLKKQLEEVSLETRAQAMEKDQLAQLLEEKDLLQKVQIEKIENLTRMLVTSSSLTSQQELKAKKKRRVTWCLGKINKMKDSNYVNEFNMPANVTTKSQRATLAVLGEIDESLCSEPDVLSNTLDMLTEVEWNPATKLLNQENLESELNSLRANYDNLVLDYEQLRRENEEMELKLKEKNDLDEFEALERKAEKDQEMQLIHEISNLKNLVKHAEVYNQDLESELSSKVEMLKEKEDQIKKLQKYIDSQQSENTRMDLSYSSNLDFTNPSLCVCKDNTDDLKQMKQTLLDVETVALDSKRESAFLRSENLELKEKMKELAGICSQMEKDIHTYQRQLETKKKMQVDLEKELQSSYNEITKLTSLMDGKIPKDLLCNLELERKIADLQKELSKEGEENEALRNEIKTLSELKLLPSEIEMLRKEILDTSEELSTVMSEKDRLLSEVVHKERRIQDLLEETGEAKDVLAAAHTDHKGTDQDGQDFRDHPMEFEQKYQMVLEENVRLNQELGNLSQEAENLGFSLAALKTELSHNTQELQQKTTESQERLNGMEQLKAQLESNDSRLQTVEVERTVAAEKLQQTLEEVRALTQEKDELRQLQERLQAERDQLRSDIEDTVHMVRPQLLEPLRQHPLPAAHRNLSFSLTKNIETQEQLRDALESLKQHQETIDTLKMKISEDASRDLPEGESTGEAEGEFQGKASGVETQNVEAGTAHMLTADVEDREQQRKILSLAQEKEELQQVLERVTAEKQQLEADLRDSIEMAIENQEELRILRGELKKQHEIVTQEKDHTALKDELSRSREKLLEADEKLKEKSQQLEEKQQQLLIVQEEMSEMQKKVNDMENLKNELKNQELTLERMEMERLDLAQKLHENCEEMKSLTKERNDLKELQDSFETEREKLKEYIREMELTGLETKEELKLAHIHLKEHQETIDELRNTIEKTSQGMTVQKDLEKSSTELQCKGWSPEKQELPAGVSEDRQAQETVDKRVPREEPPRPKSPATLTGAQVSPPPPMGKQRESPRGRASPTEGRDALGRTGEAPQAEWEQLDAAAQGAVAHVQESQEKQEQSFNMEEKYSETKKMMSEEKELEAQFRVKDSAHPELGTGRLCSPQGQQDALQAESDRLRENLGEITAKHEEAEKDLRTARHHLQEREETIHQLQAALRQREIELLRIQELLENQKQLTTIQETSETQGSVNSVEQLQELLRARDTSLQRVDGERLALMERLQERQEELRVVTEERDALKGLQEALQRERDLLEDSVEEMEAKGQKIKEELETRTLLPESQETMGAESSSEETDRRAGTQGDLDAMSQGTTQERPPAEGAAVSEAQAAACEVERLAQRCEAQASALEDAETENARLAQRLYEHVEEMKSVCKERDDLRSLQETLRAERDQLQAAVHRDLETQEELEAARVRLGEQQETIEKLQGLISAQTEEISSIQMDLENTNSVLKSQVQELQEKERQLLEVKYHLSENTYQTEQLRKEMEAQRSTLGSLEAEKSRLTQKLTEMDAIVLERDGLRRAEGALQEEREQLRQRLQVAEAKDLETREELEAACVRLEEQRETIDELRGVVSEKTGAIASMQVDLENTNTKLQEKIQELKANEQQLLKLKEDVSETQRKMPDMERLKAQLKAQSLTLDKIEMENLNLAQQLHENLEETKSVMRERDRLRRAEETLSLERDQLWGELQGALARDQETQGELKTARVHLKERQETIDELREQLSEKTTQISYIQKDLNKAKDELQKKKTLVKIAKKLEWLKKQFEAQNLSMQRVEIENLHLTKKLRESLEEVTVRDQQHPKAAVKCGNTSVCAGRRLTENLREKCCRIKALLKRYSEVESHYECLSRLSLPLEKEIETQKELSARIKASLLPPSAQTKEIQKLLTANQRCSMEFHRVTKKLKYVLGHITKIKEESHESINKLETAVIDEVEKHSELLAKMQHLQPDCSAPPREAGGLGESLDRHAEVILSDLAESNFHSINAEFQEVLSNRKEMTRFLQEWLNTPFDTEKLKNGIQRGNDRLYHVNNFYNNKIIVRSNLYRAVSLSFALAIMNESTEFEERNAVVAKEWEQKLKSMKERNEKLFTNYQTLRIPQTSGALVSAAPQDDEHHVTPRAPQPASEVCDSLSFSVQFYQSQGTCVTFQRKIIALNRIQELEASLREAKDSAKHKENKITKMQQELERMSDVIAELQGKVNDSNQCLEKTKEMMRALQDKAALGTKPYKEEIEDLKTKLVKTDLEKIKHAKEFEKEMTSVKATVDYQKEVIRVLRENLRRNQQAHDTSMISEHAEPQPANKPLTCGGGSGIVQSTKALILKSEYVRLEKENAKLKQQNEQLLKQKNELLSNNHHLSSEVRTWKERTLKRDTDGEAACENSPKSPKAAGVASRRHRTPSQCREHNGPAPAPRDSPKSWFFDSRAKSFPAPHPVRYFDNSGLGLCPEEQTTGAENVAPPPGAWRTASGADDFAVKSYTRFLDFSCAGLAGAGASLSSSPEYPPTPTSTVPGLQFSDFVRGISPSVLSRSLCLAASHVCLQYCSRNPHDLGPKCSITEFSSGGLLENWATRHSAPPTQGHPSPPPAPDGEARSGAELQSWRGVSKRLRGVFWNRYLKTVFKDPGPSSCPFYRELCPSVQSQSGCPGPCITRASRQKRNRAKAPGRGLPRRTASLTSPCSKGAWSRTRERQGKRAGGRRVGKSTKAPAQNHRHPALAPTPRQKASRGQAGAPCPPSHPVFALTRRVLPAPLGAAWGSASTSTGASLPSDRLGGPQRLRCCCPAPTACKSRLRRPSTSRGGSKGHQDLGDTWGGRRAGGFPPPATIWSAGLPNAPKCSARRAGAANPGSPRAGPAPSRPPLRPHPADDGDAPPLAPPSAPPPTRPASPLSGRGEPLRDGRGGCYFILRKAGLVSDVAPPVGAHLRGGRARAGPARNGDLPFLTENLVLLLLSTEQLLEDPPASPCLPLPPPTSPLPPPASPASSASPASPASPCLPCLPPASPLPPPCLPPVSLPPSPLIKQEHLGPVPSRPAVRAAPIVTALSQQGDFDPRPKAQRPAGSSEWAGSGGGQQGRAAPAARAIWGRGGGLRAPLKCKGRGCESPPRACQGVSSRPHQCRQLRSTRSASSSELPSAGPLRAGAGSRRRAPVLLRLRTRCTAQRTPACPLRNQGLGSEPSRLEGSDLGGWDLQGQRGEKRVQPTRSACPPPRSPCSCLCTPPQPVLHCPDLSMGLLPVTFYSPPRTWELDSPKINRYGYHKNTTIKKSVPEERARPPEPQARSSCALCGAGGQQWLLRLRPNLPAPPHPAHLPCLLLWKSQETNSQIWPLLLTLAVTQEAGTLGLPGPSDMSEAPRQNSSVFPPVLVKVLLLGKPFPGQQAIRPPWVSMGRLEGKVIVLTAAAQGIGQAAALVSYTGRAHWPPQQSAVQQAPRPFSSLLPLSVGSVLLLSSVTRRGVWRQAEEGAHPSPAYGVSGLCAPHVTVSERGGSGADAGAPRPLPSAQASRALRRKGVHMARFPCYLGLKPLLWEACRHVCRSRGIPEVLHFSPTALLGAICRDKARDRHQAGHFDCTSGPGKGEAFAREGARVLATDINESKLQELEQCPGIQTRVLDVTKKKQIDQFASEVERVDVLCNIAGFVHHGTILDCEEKDWDFSMNLNVRSMYLMIKAFLPKMLAQKSGNIINMSSVASSIKGVVNRCVYSATKAAVIGLTKSVAADFIQQGIRCNCVCPGTVDTPSLQERIQARPDPGQALSDFLKRQKTGRFATAEEVALLCVYLASDEVSALFPGSLLS</sequence>
<dbReference type="GO" id="GO:0000779">
    <property type="term" value="C:condensed chromosome, centromeric region"/>
    <property type="evidence" value="ECO:0007669"/>
    <property type="project" value="UniProtKB-ARBA"/>
</dbReference>
<dbReference type="InterPro" id="IPR036291">
    <property type="entry name" value="NAD(P)-bd_dom_sf"/>
</dbReference>
<evidence type="ECO:0000256" key="3">
    <source>
        <dbReference type="ARBA" id="ARBA00022741"/>
    </source>
</evidence>
<dbReference type="GO" id="GO:0000280">
    <property type="term" value="P:nuclear division"/>
    <property type="evidence" value="ECO:0007669"/>
    <property type="project" value="UniProtKB-ARBA"/>
</dbReference>
<feature type="coiled-coil region" evidence="12">
    <location>
        <begin position="2703"/>
        <end position="2751"/>
    </location>
</feature>
<feature type="compositionally biased region" description="Basic and acidic residues" evidence="13">
    <location>
        <begin position="1617"/>
        <end position="1644"/>
    </location>
</feature>
<dbReference type="EMBL" id="JAGFMF010011608">
    <property type="protein sequence ID" value="KAG8519401.1"/>
    <property type="molecule type" value="Genomic_DNA"/>
</dbReference>
<evidence type="ECO:0000256" key="10">
    <source>
        <dbReference type="ARBA" id="ARBA00081766"/>
    </source>
</evidence>
<evidence type="ECO:0000313" key="15">
    <source>
        <dbReference type="EMBL" id="KAG8519401.1"/>
    </source>
</evidence>